<feature type="disulfide bond" evidence="7">
    <location>
        <begin position="27"/>
        <end position="36"/>
    </location>
</feature>
<feature type="domain" description="EGF-like" evidence="9">
    <location>
        <begin position="39"/>
        <end position="81"/>
    </location>
</feature>
<proteinExistence type="predicted"/>
<evidence type="ECO:0000259" key="9">
    <source>
        <dbReference type="PROSITE" id="PS50026"/>
    </source>
</evidence>
<evidence type="ECO:0000256" key="2">
    <source>
        <dbReference type="ARBA" id="ARBA00022729"/>
    </source>
</evidence>
<protein>
    <recommendedName>
        <fullName evidence="9">EGF-like domain-containing protein</fullName>
    </recommendedName>
</protein>
<dbReference type="PROSITE" id="PS01186">
    <property type="entry name" value="EGF_2"/>
    <property type="match status" value="2"/>
</dbReference>
<evidence type="ECO:0000313" key="10">
    <source>
        <dbReference type="EMBL" id="KAA0200584.1"/>
    </source>
</evidence>
<dbReference type="InterPro" id="IPR001881">
    <property type="entry name" value="EGF-like_Ca-bd_dom"/>
</dbReference>
<keyword evidence="6" id="KW-0325">Glycoprotein</keyword>
<dbReference type="SUPFAM" id="SSF57196">
    <property type="entry name" value="EGF/Laminin"/>
    <property type="match status" value="2"/>
</dbReference>
<comment type="caution">
    <text evidence="10">The sequence shown here is derived from an EMBL/GenBank/DDBJ whole genome shotgun (WGS) entry which is preliminary data.</text>
</comment>
<reference evidence="10" key="1">
    <citation type="submission" date="2019-05" db="EMBL/GenBank/DDBJ databases">
        <title>Annotation for the trematode Fasciolopsis buski.</title>
        <authorList>
            <person name="Choi Y.-J."/>
        </authorList>
    </citation>
    <scope>NUCLEOTIDE SEQUENCE</scope>
    <source>
        <strain evidence="10">HT</strain>
        <tissue evidence="10">Whole worm</tissue>
    </source>
</reference>
<dbReference type="FunFam" id="2.10.25.10:FF:000017">
    <property type="entry name" value="latent-transforming growth factor beta-binding protein 4 isoform X1"/>
    <property type="match status" value="1"/>
</dbReference>
<dbReference type="InterPro" id="IPR018097">
    <property type="entry name" value="EGF_Ca-bd_CS"/>
</dbReference>
<feature type="region of interest" description="Disordered" evidence="8">
    <location>
        <begin position="107"/>
        <end position="128"/>
    </location>
</feature>
<dbReference type="PROSITE" id="PS50026">
    <property type="entry name" value="EGF_3"/>
    <property type="match status" value="2"/>
</dbReference>
<dbReference type="PANTHER" id="PTHR24039">
    <property type="entry name" value="FIBRILLIN-RELATED"/>
    <property type="match status" value="1"/>
</dbReference>
<name>A0A8E0S3V8_9TREM</name>
<evidence type="ECO:0000313" key="11">
    <source>
        <dbReference type="Proteomes" id="UP000728185"/>
    </source>
</evidence>
<dbReference type="SMART" id="SM00179">
    <property type="entry name" value="EGF_CA"/>
    <property type="match status" value="1"/>
</dbReference>
<dbReference type="InterPro" id="IPR000152">
    <property type="entry name" value="EGF-type_Asp/Asn_hydroxyl_site"/>
</dbReference>
<keyword evidence="11" id="KW-1185">Reference proteome</keyword>
<keyword evidence="2" id="KW-0732">Signal</keyword>
<evidence type="ECO:0000256" key="4">
    <source>
        <dbReference type="ARBA" id="ARBA00022837"/>
    </source>
</evidence>
<dbReference type="GO" id="GO:0005509">
    <property type="term" value="F:calcium ion binding"/>
    <property type="evidence" value="ECO:0007669"/>
    <property type="project" value="InterPro"/>
</dbReference>
<keyword evidence="1 7" id="KW-0245">EGF-like domain</keyword>
<comment type="caution">
    <text evidence="7">Lacks conserved residue(s) required for the propagation of feature annotation.</text>
</comment>
<evidence type="ECO:0000256" key="8">
    <source>
        <dbReference type="SAM" id="MobiDB-lite"/>
    </source>
</evidence>
<dbReference type="SMART" id="SM00181">
    <property type="entry name" value="EGF"/>
    <property type="match status" value="2"/>
</dbReference>
<keyword evidence="5 7" id="KW-1015">Disulfide bond</keyword>
<keyword evidence="3" id="KW-0677">Repeat</keyword>
<evidence type="ECO:0000256" key="3">
    <source>
        <dbReference type="ARBA" id="ARBA00022737"/>
    </source>
</evidence>
<organism evidence="10 11">
    <name type="scientific">Fasciolopsis buskii</name>
    <dbReference type="NCBI Taxonomy" id="27845"/>
    <lineage>
        <taxon>Eukaryota</taxon>
        <taxon>Metazoa</taxon>
        <taxon>Spiralia</taxon>
        <taxon>Lophotrochozoa</taxon>
        <taxon>Platyhelminthes</taxon>
        <taxon>Trematoda</taxon>
        <taxon>Digenea</taxon>
        <taxon>Plagiorchiida</taxon>
        <taxon>Echinostomata</taxon>
        <taxon>Echinostomatoidea</taxon>
        <taxon>Fasciolidae</taxon>
        <taxon>Fasciolopsis</taxon>
    </lineage>
</organism>
<feature type="disulfide bond" evidence="7">
    <location>
        <begin position="9"/>
        <end position="19"/>
    </location>
</feature>
<dbReference type="Gene3D" id="2.10.25.10">
    <property type="entry name" value="Laminin"/>
    <property type="match status" value="2"/>
</dbReference>
<dbReference type="CDD" id="cd00054">
    <property type="entry name" value="EGF_CA"/>
    <property type="match status" value="1"/>
</dbReference>
<gene>
    <name evidence="10" type="ORF">FBUS_04397</name>
</gene>
<dbReference type="PANTHER" id="PTHR24039:SF28">
    <property type="entry name" value="EGF-LIKE DOMAIN-CONTAINING PROTEIN"/>
    <property type="match status" value="1"/>
</dbReference>
<evidence type="ECO:0000256" key="7">
    <source>
        <dbReference type="PROSITE-ProRule" id="PRU00076"/>
    </source>
</evidence>
<evidence type="ECO:0000256" key="6">
    <source>
        <dbReference type="ARBA" id="ARBA00023180"/>
    </source>
</evidence>
<dbReference type="InterPro" id="IPR000742">
    <property type="entry name" value="EGF"/>
</dbReference>
<dbReference type="Pfam" id="PF07645">
    <property type="entry name" value="EGF_CA"/>
    <property type="match status" value="1"/>
</dbReference>
<feature type="domain" description="EGF-like" evidence="9">
    <location>
        <begin position="5"/>
        <end position="37"/>
    </location>
</feature>
<dbReference type="EMBL" id="LUCM01000403">
    <property type="protein sequence ID" value="KAA0200584.1"/>
    <property type="molecule type" value="Genomic_DNA"/>
</dbReference>
<dbReference type="AlphaFoldDB" id="A0A8E0S3V8"/>
<evidence type="ECO:0000256" key="1">
    <source>
        <dbReference type="ARBA" id="ARBA00022536"/>
    </source>
</evidence>
<accession>A0A8E0S3V8</accession>
<dbReference type="InterPro" id="IPR049883">
    <property type="entry name" value="NOTCH1_EGF-like"/>
</dbReference>
<sequence length="192" mass="21383">MRSPAEVTCNPPCVNGGVCRENGRCECLRGYEGADCSLDVDECTSLKPCDPDFAECRNTPGGFECVCKPGYRLMVDGRYCIEDSRAQHAPHLIFRGRGQKGIVVASRHSDGQPYGSSQTPNEPSPVTSMRRLGTITSRRLRRKAIVPFGGSQHNMNRESLGLRNLRPYFWTKGDLGRSRPPIASFNVYRTQR</sequence>
<dbReference type="OrthoDB" id="283575at2759"/>
<evidence type="ECO:0000256" key="5">
    <source>
        <dbReference type="ARBA" id="ARBA00023157"/>
    </source>
</evidence>
<dbReference type="PROSITE" id="PS00022">
    <property type="entry name" value="EGF_1"/>
    <property type="match status" value="1"/>
</dbReference>
<dbReference type="Proteomes" id="UP000728185">
    <property type="component" value="Unassembled WGS sequence"/>
</dbReference>
<keyword evidence="4" id="KW-0106">Calcium</keyword>
<dbReference type="PROSITE" id="PS01187">
    <property type="entry name" value="EGF_CA"/>
    <property type="match status" value="1"/>
</dbReference>
<feature type="compositionally biased region" description="Polar residues" evidence="8">
    <location>
        <begin position="114"/>
        <end position="127"/>
    </location>
</feature>
<dbReference type="PROSITE" id="PS00010">
    <property type="entry name" value="ASX_HYDROXYL"/>
    <property type="match status" value="1"/>
</dbReference>